<feature type="non-terminal residue" evidence="2">
    <location>
        <position position="1"/>
    </location>
</feature>
<evidence type="ECO:0000259" key="1">
    <source>
        <dbReference type="PROSITE" id="PS50011"/>
    </source>
</evidence>
<dbReference type="InterPro" id="IPR051681">
    <property type="entry name" value="Ser/Thr_Kinases-Pseudokinases"/>
</dbReference>
<dbReference type="GO" id="GO:0004674">
    <property type="term" value="F:protein serine/threonine kinase activity"/>
    <property type="evidence" value="ECO:0007669"/>
    <property type="project" value="TreeGrafter"/>
</dbReference>
<keyword evidence="2" id="KW-0808">Transferase</keyword>
<dbReference type="Proteomes" id="UP000193648">
    <property type="component" value="Unassembled WGS sequence"/>
</dbReference>
<accession>A0A1Y2GN62</accession>
<organism evidence="2 3">
    <name type="scientific">Lobosporangium transversale</name>
    <dbReference type="NCBI Taxonomy" id="64571"/>
    <lineage>
        <taxon>Eukaryota</taxon>
        <taxon>Fungi</taxon>
        <taxon>Fungi incertae sedis</taxon>
        <taxon>Mucoromycota</taxon>
        <taxon>Mortierellomycotina</taxon>
        <taxon>Mortierellomycetes</taxon>
        <taxon>Mortierellales</taxon>
        <taxon>Mortierellaceae</taxon>
        <taxon>Lobosporangium</taxon>
    </lineage>
</organism>
<dbReference type="PANTHER" id="PTHR44329">
    <property type="entry name" value="SERINE/THREONINE-PROTEIN KINASE TNNI3K-RELATED"/>
    <property type="match status" value="1"/>
</dbReference>
<dbReference type="InterPro" id="IPR000719">
    <property type="entry name" value="Prot_kinase_dom"/>
</dbReference>
<dbReference type="STRING" id="64571.A0A1Y2GN62"/>
<dbReference type="PROSITE" id="PS50011">
    <property type="entry name" value="PROTEIN_KINASE_DOM"/>
    <property type="match status" value="1"/>
</dbReference>
<gene>
    <name evidence="2" type="ORF">BCR41DRAFT_293436</name>
</gene>
<proteinExistence type="predicted"/>
<evidence type="ECO:0000313" key="2">
    <source>
        <dbReference type="EMBL" id="ORZ14454.1"/>
    </source>
</evidence>
<keyword evidence="3" id="KW-1185">Reference proteome</keyword>
<dbReference type="InterPro" id="IPR001245">
    <property type="entry name" value="Ser-Thr/Tyr_kinase_cat_dom"/>
</dbReference>
<reference evidence="2 3" key="1">
    <citation type="submission" date="2016-07" db="EMBL/GenBank/DDBJ databases">
        <title>Pervasive Adenine N6-methylation of Active Genes in Fungi.</title>
        <authorList>
            <consortium name="DOE Joint Genome Institute"/>
            <person name="Mondo S.J."/>
            <person name="Dannebaum R.O."/>
            <person name="Kuo R.C."/>
            <person name="Labutti K."/>
            <person name="Haridas S."/>
            <person name="Kuo A."/>
            <person name="Salamov A."/>
            <person name="Ahrendt S.R."/>
            <person name="Lipzen A."/>
            <person name="Sullivan W."/>
            <person name="Andreopoulos W.B."/>
            <person name="Clum A."/>
            <person name="Lindquist E."/>
            <person name="Daum C."/>
            <person name="Ramamoorthy G.K."/>
            <person name="Gryganskyi A."/>
            <person name="Culley D."/>
            <person name="Magnuson J.K."/>
            <person name="James T.Y."/>
            <person name="O'Malley M.A."/>
            <person name="Stajich J.E."/>
            <person name="Spatafora J.W."/>
            <person name="Visel A."/>
            <person name="Grigoriev I.V."/>
        </authorList>
    </citation>
    <scope>NUCLEOTIDE SEQUENCE [LARGE SCALE GENOMIC DNA]</scope>
    <source>
        <strain evidence="2 3">NRRL 3116</strain>
    </source>
</reference>
<dbReference type="Pfam" id="PF07714">
    <property type="entry name" value="PK_Tyr_Ser-Thr"/>
    <property type="match status" value="1"/>
</dbReference>
<dbReference type="OrthoDB" id="544350at2759"/>
<comment type="caution">
    <text evidence="2">The sequence shown here is derived from an EMBL/GenBank/DDBJ whole genome shotgun (WGS) entry which is preliminary data.</text>
</comment>
<keyword evidence="2" id="KW-0418">Kinase</keyword>
<dbReference type="EMBL" id="MCFF01000021">
    <property type="protein sequence ID" value="ORZ14454.1"/>
    <property type="molecule type" value="Genomic_DNA"/>
</dbReference>
<name>A0A1Y2GN62_9FUNG</name>
<dbReference type="RefSeq" id="XP_021880932.1">
    <property type="nucleotide sequence ID" value="XM_022020383.1"/>
</dbReference>
<dbReference type="AlphaFoldDB" id="A0A1Y2GN62"/>
<protein>
    <submittedName>
        <fullName evidence="2">Kinase-like domain-containing protein</fullName>
    </submittedName>
</protein>
<dbReference type="InParanoid" id="A0A1Y2GN62"/>
<dbReference type="InterPro" id="IPR011009">
    <property type="entry name" value="Kinase-like_dom_sf"/>
</dbReference>
<feature type="domain" description="Protein kinase" evidence="1">
    <location>
        <begin position="1"/>
        <end position="199"/>
    </location>
</feature>
<dbReference type="GeneID" id="33562227"/>
<sequence length="199" mass="22772">IVPFYGVTTDPSTNIKCMVMKHCTNGNLCAFLELHHENLTWFERYRLSIEITKGLEFLHKSGFHHRDLHSGNILLDDKRTAMICDFGLSRSSNKEQTAELAATVGVASFLAPERFPQQRPVYSAACDIYSLGVIFWHISSGRIPFAKRLREPMLLRELMDGLREEIVPGTPREFRDLIVKCWDVKPSKRLKIDVVIAIL</sequence>
<dbReference type="Gene3D" id="1.10.510.10">
    <property type="entry name" value="Transferase(Phosphotransferase) domain 1"/>
    <property type="match status" value="1"/>
</dbReference>
<evidence type="ECO:0000313" key="3">
    <source>
        <dbReference type="Proteomes" id="UP000193648"/>
    </source>
</evidence>
<dbReference type="GO" id="GO:0005524">
    <property type="term" value="F:ATP binding"/>
    <property type="evidence" value="ECO:0007669"/>
    <property type="project" value="InterPro"/>
</dbReference>
<feature type="non-terminal residue" evidence="2">
    <location>
        <position position="199"/>
    </location>
</feature>
<dbReference type="SUPFAM" id="SSF56112">
    <property type="entry name" value="Protein kinase-like (PK-like)"/>
    <property type="match status" value="1"/>
</dbReference>